<feature type="non-terminal residue" evidence="1">
    <location>
        <position position="1"/>
    </location>
</feature>
<dbReference type="InterPro" id="IPR011990">
    <property type="entry name" value="TPR-like_helical_dom_sf"/>
</dbReference>
<dbReference type="EMBL" id="JAAAHW010007988">
    <property type="protein sequence ID" value="KAF9945499.1"/>
    <property type="molecule type" value="Genomic_DNA"/>
</dbReference>
<dbReference type="Proteomes" id="UP000749646">
    <property type="component" value="Unassembled WGS sequence"/>
</dbReference>
<dbReference type="Gene3D" id="1.25.40.10">
    <property type="entry name" value="Tetratricopeptide repeat domain"/>
    <property type="match status" value="1"/>
</dbReference>
<protein>
    <recommendedName>
        <fullName evidence="3">Pentatricopeptide repeat-containing protein</fullName>
    </recommendedName>
</protein>
<accession>A0A9P6IRS7</accession>
<sequence>MADKLDPIRIIRLPNVQSHESRDSGKVSDHQLPEQLAVMYACLNTGDMDRARRIFITLHKNNPDDMLVLGDIRMHNSFIESYMNASPSPRTKEALKWFELLSSKYSVKPDLTSFAILIRGFIKMDSMHLAKVMMIEMQRAGFTVEDLRGCPDLQVEDVKMIDTVARLLMPVSAHIAPLTPEPISSEPSSEFVEVNPVKNFNNETVIGVKLMRNTLDALNLKNLTHFERQQKLEEKSYQAALDRMEYERTNMPDQLNVQPLRTYLWRWHQELKA</sequence>
<reference evidence="1" key="1">
    <citation type="journal article" date="2020" name="Fungal Divers.">
        <title>Resolving the Mortierellaceae phylogeny through synthesis of multi-gene phylogenetics and phylogenomics.</title>
        <authorList>
            <person name="Vandepol N."/>
            <person name="Liber J."/>
            <person name="Desiro A."/>
            <person name="Na H."/>
            <person name="Kennedy M."/>
            <person name="Barry K."/>
            <person name="Grigoriev I.V."/>
            <person name="Miller A.N."/>
            <person name="O'Donnell K."/>
            <person name="Stajich J.E."/>
            <person name="Bonito G."/>
        </authorList>
    </citation>
    <scope>NUCLEOTIDE SEQUENCE</scope>
    <source>
        <strain evidence="1">MES-2147</strain>
    </source>
</reference>
<proteinExistence type="predicted"/>
<dbReference type="AlphaFoldDB" id="A0A9P6IRS7"/>
<gene>
    <name evidence="1" type="ORF">BGZ65_010665</name>
</gene>
<organism evidence="1 2">
    <name type="scientific">Modicella reniformis</name>
    <dbReference type="NCBI Taxonomy" id="1440133"/>
    <lineage>
        <taxon>Eukaryota</taxon>
        <taxon>Fungi</taxon>
        <taxon>Fungi incertae sedis</taxon>
        <taxon>Mucoromycota</taxon>
        <taxon>Mortierellomycotina</taxon>
        <taxon>Mortierellomycetes</taxon>
        <taxon>Mortierellales</taxon>
        <taxon>Mortierellaceae</taxon>
        <taxon>Modicella</taxon>
    </lineage>
</organism>
<evidence type="ECO:0000313" key="1">
    <source>
        <dbReference type="EMBL" id="KAF9945499.1"/>
    </source>
</evidence>
<evidence type="ECO:0000313" key="2">
    <source>
        <dbReference type="Proteomes" id="UP000749646"/>
    </source>
</evidence>
<dbReference type="OrthoDB" id="2449079at2759"/>
<keyword evidence="2" id="KW-1185">Reference proteome</keyword>
<comment type="caution">
    <text evidence="1">The sequence shown here is derived from an EMBL/GenBank/DDBJ whole genome shotgun (WGS) entry which is preliminary data.</text>
</comment>
<evidence type="ECO:0008006" key="3">
    <source>
        <dbReference type="Google" id="ProtNLM"/>
    </source>
</evidence>
<name>A0A9P6IRS7_9FUNG</name>